<evidence type="ECO:0000313" key="10">
    <source>
        <dbReference type="EMBL" id="SLM36400.1"/>
    </source>
</evidence>
<proteinExistence type="inferred from homology"/>
<sequence>MSARDGIYDWTYKLPDHFLNPTRYEHPYIPTAVGTTLVYGLLSAAVIHQLLHYLDYYPILSIPELLWNILVYVTPVSLVSALDQSSGMDFTGEPEDESSGLASEGFAAKSDAMRRILGLDGAGLLAQFGRARTLSGISTVLKGAANDNIPGLGNWDNSCYQNSVIQGLAALPSLSAFLDTAVSAGRRDHSRSTNYALKDIITKLNDPTNAGKKFWTPAELKNMSSWQQQDAQEYYSKVLDEIEKEVSQDVENKPVNSGLAESVNSVLERPDNGAQPKEVTAGPNPTRISKPLRSASKLSNLEPLPTEIASMFLKNPLEGLLAQRVGCMQCGFVEGLSLIPFNCLTVPLGKQWMYDIRSCLDDYTALEPINGVECAKCTLLRNKEQLERLIGRATAAPDAVRKAAETRLAAINSALEDKDFSENTLSKRCQIPAKNRLNTTKSRQAVVARAPKSLVIHVNRSVFNELTGVQSKNYADVRFPKQLDLAPWCLGSQPSKSSYRDEPEHWNVNPRESMLCDDEDLQSEGTFSEDSRMYELRAVITHYGRHENGHYICYRRHPYTLGNGGDMASTSRDKRWWRLSDDEVSEVDEDNVLDQGGVFMLFYESVEDVAPSRRSSRDYLHEGFSVSFGTDSLTPAEVQKAVGPSTSTSDTFLNESVSNHVAEAAEVAPLQVQRQPSADSPQARAIESDPSLTAPIIDTPSARVEHDLKMEGMAISESEMSALLKAGVGSEKPRVATAMRTARLIKVSVARSNVKDWLHLPALNMSPNSADDTVGTLHTLGAGVGATGEFHLKDTVAAFHHLQILRAAYRLDISSCSDGGHHLGKNTPIA</sequence>
<comment type="catalytic activity">
    <reaction evidence="1">
        <text>Thiol-dependent hydrolysis of ester, thioester, amide, peptide and isopeptide bonds formed by the C-terminal Gly of ubiquitin (a 76-residue protein attached to proteins as an intracellular targeting signal).</text>
        <dbReference type="EC" id="3.4.19.12"/>
    </reaction>
</comment>
<evidence type="ECO:0000256" key="5">
    <source>
        <dbReference type="ARBA" id="ARBA00022786"/>
    </source>
</evidence>
<organism evidence="10 11">
    <name type="scientific">Lasallia pustulata</name>
    <dbReference type="NCBI Taxonomy" id="136370"/>
    <lineage>
        <taxon>Eukaryota</taxon>
        <taxon>Fungi</taxon>
        <taxon>Dikarya</taxon>
        <taxon>Ascomycota</taxon>
        <taxon>Pezizomycotina</taxon>
        <taxon>Lecanoromycetes</taxon>
        <taxon>OSLEUM clade</taxon>
        <taxon>Umbilicariomycetidae</taxon>
        <taxon>Umbilicariales</taxon>
        <taxon>Umbilicariaceae</taxon>
        <taxon>Lasallia</taxon>
    </lineage>
</organism>
<evidence type="ECO:0000256" key="6">
    <source>
        <dbReference type="ARBA" id="ARBA00022801"/>
    </source>
</evidence>
<keyword evidence="5" id="KW-0833">Ubl conjugation pathway</keyword>
<dbReference type="AlphaFoldDB" id="A0A1W5D049"/>
<feature type="region of interest" description="Disordered" evidence="8">
    <location>
        <begin position="248"/>
        <end position="296"/>
    </location>
</feature>
<dbReference type="GO" id="GO:0005829">
    <property type="term" value="C:cytosol"/>
    <property type="evidence" value="ECO:0007669"/>
    <property type="project" value="TreeGrafter"/>
</dbReference>
<dbReference type="GO" id="GO:0016579">
    <property type="term" value="P:protein deubiquitination"/>
    <property type="evidence" value="ECO:0007669"/>
    <property type="project" value="InterPro"/>
</dbReference>
<protein>
    <recommendedName>
        <fullName evidence="3">ubiquitinyl hydrolase 1</fullName>
        <ecNumber evidence="3">3.4.19.12</ecNumber>
    </recommendedName>
</protein>
<evidence type="ECO:0000256" key="8">
    <source>
        <dbReference type="SAM" id="MobiDB-lite"/>
    </source>
</evidence>
<dbReference type="GO" id="GO:0004843">
    <property type="term" value="F:cysteine-type deubiquitinase activity"/>
    <property type="evidence" value="ECO:0007669"/>
    <property type="project" value="UniProtKB-EC"/>
</dbReference>
<dbReference type="InterPro" id="IPR038765">
    <property type="entry name" value="Papain-like_cys_pep_sf"/>
</dbReference>
<keyword evidence="11" id="KW-1185">Reference proteome</keyword>
<reference evidence="11" key="1">
    <citation type="submission" date="2017-03" db="EMBL/GenBank/DDBJ databases">
        <authorList>
            <person name="Sharma R."/>
            <person name="Thines M."/>
        </authorList>
    </citation>
    <scope>NUCLEOTIDE SEQUENCE [LARGE SCALE GENOMIC DNA]</scope>
</reference>
<dbReference type="InterPro" id="IPR050164">
    <property type="entry name" value="Peptidase_C19"/>
</dbReference>
<dbReference type="EC" id="3.4.19.12" evidence="3"/>
<comment type="similarity">
    <text evidence="2">Belongs to the peptidase C19 family.</text>
</comment>
<evidence type="ECO:0000256" key="2">
    <source>
        <dbReference type="ARBA" id="ARBA00009085"/>
    </source>
</evidence>
<dbReference type="CDD" id="cd02662">
    <property type="entry name" value="Peptidase_C19F"/>
    <property type="match status" value="1"/>
</dbReference>
<feature type="domain" description="USP" evidence="9">
    <location>
        <begin position="150"/>
        <end position="606"/>
    </location>
</feature>
<dbReference type="Gene3D" id="3.90.70.10">
    <property type="entry name" value="Cysteine proteinases"/>
    <property type="match status" value="1"/>
</dbReference>
<dbReference type="PANTHER" id="PTHR24006">
    <property type="entry name" value="UBIQUITIN CARBOXYL-TERMINAL HYDROLASE"/>
    <property type="match status" value="1"/>
</dbReference>
<dbReference type="EMBL" id="FWEW01001082">
    <property type="protein sequence ID" value="SLM36400.1"/>
    <property type="molecule type" value="Genomic_DNA"/>
</dbReference>
<dbReference type="Pfam" id="PF00443">
    <property type="entry name" value="UCH"/>
    <property type="match status" value="1"/>
</dbReference>
<dbReference type="GO" id="GO:0005634">
    <property type="term" value="C:nucleus"/>
    <property type="evidence" value="ECO:0007669"/>
    <property type="project" value="TreeGrafter"/>
</dbReference>
<accession>A0A1W5D049</accession>
<dbReference type="SUPFAM" id="SSF54001">
    <property type="entry name" value="Cysteine proteinases"/>
    <property type="match status" value="1"/>
</dbReference>
<keyword evidence="4" id="KW-0645">Protease</keyword>
<evidence type="ECO:0000256" key="7">
    <source>
        <dbReference type="ARBA" id="ARBA00022807"/>
    </source>
</evidence>
<evidence type="ECO:0000256" key="4">
    <source>
        <dbReference type="ARBA" id="ARBA00022670"/>
    </source>
</evidence>
<dbReference type="InterPro" id="IPR028889">
    <property type="entry name" value="USP"/>
</dbReference>
<name>A0A1W5D049_9LECA</name>
<evidence type="ECO:0000259" key="9">
    <source>
        <dbReference type="PROSITE" id="PS50235"/>
    </source>
</evidence>
<keyword evidence="7" id="KW-0788">Thiol protease</keyword>
<evidence type="ECO:0000256" key="1">
    <source>
        <dbReference type="ARBA" id="ARBA00000707"/>
    </source>
</evidence>
<evidence type="ECO:0000256" key="3">
    <source>
        <dbReference type="ARBA" id="ARBA00012759"/>
    </source>
</evidence>
<dbReference type="PANTHER" id="PTHR24006:SF888">
    <property type="entry name" value="UBIQUITIN CARBOXYL-TERMINAL HYDROLASE 30"/>
    <property type="match status" value="1"/>
</dbReference>
<dbReference type="Proteomes" id="UP000192927">
    <property type="component" value="Unassembled WGS sequence"/>
</dbReference>
<dbReference type="InterPro" id="IPR018200">
    <property type="entry name" value="USP_CS"/>
</dbReference>
<dbReference type="PROSITE" id="PS50235">
    <property type="entry name" value="USP_3"/>
    <property type="match status" value="1"/>
</dbReference>
<dbReference type="GO" id="GO:0006508">
    <property type="term" value="P:proteolysis"/>
    <property type="evidence" value="ECO:0007669"/>
    <property type="project" value="UniProtKB-KW"/>
</dbReference>
<keyword evidence="6 10" id="KW-0378">Hydrolase</keyword>
<dbReference type="InterPro" id="IPR001394">
    <property type="entry name" value="Peptidase_C19_UCH"/>
</dbReference>
<evidence type="ECO:0000313" key="11">
    <source>
        <dbReference type="Proteomes" id="UP000192927"/>
    </source>
</evidence>
<dbReference type="PROSITE" id="PS00973">
    <property type="entry name" value="USP_2"/>
    <property type="match status" value="1"/>
</dbReference>